<dbReference type="Proteomes" id="UP001062846">
    <property type="component" value="Chromosome 10"/>
</dbReference>
<evidence type="ECO:0000313" key="2">
    <source>
        <dbReference type="Proteomes" id="UP001062846"/>
    </source>
</evidence>
<proteinExistence type="predicted"/>
<organism evidence="1 2">
    <name type="scientific">Rhododendron molle</name>
    <name type="common">Chinese azalea</name>
    <name type="synonym">Azalea mollis</name>
    <dbReference type="NCBI Taxonomy" id="49168"/>
    <lineage>
        <taxon>Eukaryota</taxon>
        <taxon>Viridiplantae</taxon>
        <taxon>Streptophyta</taxon>
        <taxon>Embryophyta</taxon>
        <taxon>Tracheophyta</taxon>
        <taxon>Spermatophyta</taxon>
        <taxon>Magnoliopsida</taxon>
        <taxon>eudicotyledons</taxon>
        <taxon>Gunneridae</taxon>
        <taxon>Pentapetalae</taxon>
        <taxon>asterids</taxon>
        <taxon>Ericales</taxon>
        <taxon>Ericaceae</taxon>
        <taxon>Ericoideae</taxon>
        <taxon>Rhodoreae</taxon>
        <taxon>Rhododendron</taxon>
    </lineage>
</organism>
<comment type="caution">
    <text evidence="1">The sequence shown here is derived from an EMBL/GenBank/DDBJ whole genome shotgun (WGS) entry which is preliminary data.</text>
</comment>
<accession>A0ACC0M6D0</accession>
<keyword evidence="2" id="KW-1185">Reference proteome</keyword>
<reference evidence="1" key="1">
    <citation type="submission" date="2022-02" db="EMBL/GenBank/DDBJ databases">
        <title>Plant Genome Project.</title>
        <authorList>
            <person name="Zhang R.-G."/>
        </authorList>
    </citation>
    <scope>NUCLEOTIDE SEQUENCE</scope>
    <source>
        <strain evidence="1">AT1</strain>
    </source>
</reference>
<evidence type="ECO:0000313" key="1">
    <source>
        <dbReference type="EMBL" id="KAI8536591.1"/>
    </source>
</evidence>
<sequence length="67" mass="7168">MGIDAEVPVKVLPNGEAWEMFSSRVGHVATLSTIKPYAQDIVTECDGLPLALNVVCGALQKEENVNV</sequence>
<protein>
    <submittedName>
        <fullName evidence="1">Uncharacterized protein</fullName>
    </submittedName>
</protein>
<name>A0ACC0M6D0_RHOML</name>
<gene>
    <name evidence="1" type="ORF">RHMOL_Rhmol10G0269700</name>
</gene>
<dbReference type="EMBL" id="CM046397">
    <property type="protein sequence ID" value="KAI8536591.1"/>
    <property type="molecule type" value="Genomic_DNA"/>
</dbReference>